<evidence type="ECO:0000313" key="1">
    <source>
        <dbReference type="EMBL" id="KAI5683813.1"/>
    </source>
</evidence>
<keyword evidence="2" id="KW-1185">Reference proteome</keyword>
<sequence>MVVKVYGPIHAGCPQRVVVCLLEMGVDFELVHVDLHKGEHKKSEFLLRQPFGQVPAIEDGDFKLFESRAIVRYYARKYGDGGPNLLGKTVEEKAIIDQWAEVESHKFNELIVSLVFQLEVLPGMGQPTNHELVKENVKKLENVLDVYEKRLSESKYLGGDNFSIADMCHLPGLTFLITDGYGVGEGLGDLIRERKFVNSWWNDISSRPSWNKVMNLIKTCPSPTPTPSN</sequence>
<comment type="caution">
    <text evidence="1">The sequence shown here is derived from an EMBL/GenBank/DDBJ whole genome shotgun (WGS) entry which is preliminary data.</text>
</comment>
<gene>
    <name evidence="1" type="ORF">M9H77_05041</name>
</gene>
<accession>A0ACC0CFR8</accession>
<protein>
    <submittedName>
        <fullName evidence="1">Uncharacterized protein</fullName>
    </submittedName>
</protein>
<organism evidence="1 2">
    <name type="scientific">Catharanthus roseus</name>
    <name type="common">Madagascar periwinkle</name>
    <name type="synonym">Vinca rosea</name>
    <dbReference type="NCBI Taxonomy" id="4058"/>
    <lineage>
        <taxon>Eukaryota</taxon>
        <taxon>Viridiplantae</taxon>
        <taxon>Streptophyta</taxon>
        <taxon>Embryophyta</taxon>
        <taxon>Tracheophyta</taxon>
        <taxon>Spermatophyta</taxon>
        <taxon>Magnoliopsida</taxon>
        <taxon>eudicotyledons</taxon>
        <taxon>Gunneridae</taxon>
        <taxon>Pentapetalae</taxon>
        <taxon>asterids</taxon>
        <taxon>lamiids</taxon>
        <taxon>Gentianales</taxon>
        <taxon>Apocynaceae</taxon>
        <taxon>Rauvolfioideae</taxon>
        <taxon>Vinceae</taxon>
        <taxon>Catharanthinae</taxon>
        <taxon>Catharanthus</taxon>
    </lineage>
</organism>
<proteinExistence type="predicted"/>
<dbReference type="EMBL" id="CM044701">
    <property type="protein sequence ID" value="KAI5683813.1"/>
    <property type="molecule type" value="Genomic_DNA"/>
</dbReference>
<name>A0ACC0CFR8_CATRO</name>
<evidence type="ECO:0000313" key="2">
    <source>
        <dbReference type="Proteomes" id="UP001060085"/>
    </source>
</evidence>
<dbReference type="Proteomes" id="UP001060085">
    <property type="component" value="Linkage Group LG01"/>
</dbReference>
<reference evidence="2" key="1">
    <citation type="journal article" date="2023" name="Nat. Plants">
        <title>Single-cell RNA sequencing provides a high-resolution roadmap for understanding the multicellular compartmentation of specialized metabolism.</title>
        <authorList>
            <person name="Sun S."/>
            <person name="Shen X."/>
            <person name="Li Y."/>
            <person name="Li Y."/>
            <person name="Wang S."/>
            <person name="Li R."/>
            <person name="Zhang H."/>
            <person name="Shen G."/>
            <person name="Guo B."/>
            <person name="Wei J."/>
            <person name="Xu J."/>
            <person name="St-Pierre B."/>
            <person name="Chen S."/>
            <person name="Sun C."/>
        </authorList>
    </citation>
    <scope>NUCLEOTIDE SEQUENCE [LARGE SCALE GENOMIC DNA]</scope>
</reference>